<evidence type="ECO:0000259" key="6">
    <source>
        <dbReference type="Pfam" id="PF17189"/>
    </source>
</evidence>
<dbReference type="GO" id="GO:0006680">
    <property type="term" value="P:glucosylceramide catabolic process"/>
    <property type="evidence" value="ECO:0007669"/>
    <property type="project" value="TreeGrafter"/>
</dbReference>
<dbReference type="InterPro" id="IPR013780">
    <property type="entry name" value="Glyco_hydro_b"/>
</dbReference>
<evidence type="ECO:0000256" key="1">
    <source>
        <dbReference type="ARBA" id="ARBA00005382"/>
    </source>
</evidence>
<dbReference type="InterPro" id="IPR017853">
    <property type="entry name" value="GH"/>
</dbReference>
<feature type="domain" description="Glycosyl hydrolase family 30 TIM-barrel" evidence="5">
    <location>
        <begin position="56"/>
        <end position="428"/>
    </location>
</feature>
<keyword evidence="4" id="KW-0326">Glycosidase</keyword>
<proteinExistence type="inferred from homology"/>
<reference evidence="7 8" key="1">
    <citation type="submission" date="2018-12" db="EMBL/GenBank/DDBJ databases">
        <title>Alloscrdovia theropitheci sp. nov: a novel taxon from the feces of the bleeding-herat monkey (Theropithecus geleda).</title>
        <authorList>
            <person name="Modesto M."/>
        </authorList>
    </citation>
    <scope>NUCLEOTIDE SEQUENCE [LARGE SCALE GENOMIC DNA]</scope>
    <source>
        <strain evidence="7 8">GLDI4/2</strain>
    </source>
</reference>
<dbReference type="GO" id="GO:0016020">
    <property type="term" value="C:membrane"/>
    <property type="evidence" value="ECO:0007669"/>
    <property type="project" value="GOC"/>
</dbReference>
<dbReference type="OrthoDB" id="9806701at2"/>
<organism evidence="7 8">
    <name type="scientific">Alloscardovia theropitheci</name>
    <dbReference type="NCBI Taxonomy" id="2496842"/>
    <lineage>
        <taxon>Bacteria</taxon>
        <taxon>Bacillati</taxon>
        <taxon>Actinomycetota</taxon>
        <taxon>Actinomycetes</taxon>
        <taxon>Bifidobacteriales</taxon>
        <taxon>Bifidobacteriaceae</taxon>
        <taxon>Alloscardovia</taxon>
    </lineage>
</organism>
<evidence type="ECO:0000313" key="8">
    <source>
        <dbReference type="Proteomes" id="UP000291289"/>
    </source>
</evidence>
<evidence type="ECO:0000256" key="3">
    <source>
        <dbReference type="ARBA" id="ARBA00022801"/>
    </source>
</evidence>
<dbReference type="InterPro" id="IPR001139">
    <property type="entry name" value="Glyco_hydro_30"/>
</dbReference>
<evidence type="ECO:0000256" key="2">
    <source>
        <dbReference type="ARBA" id="ARBA00022729"/>
    </source>
</evidence>
<evidence type="ECO:0000259" key="5">
    <source>
        <dbReference type="Pfam" id="PF02055"/>
    </source>
</evidence>
<dbReference type="SUPFAM" id="SSF51445">
    <property type="entry name" value="(Trans)glycosidases"/>
    <property type="match status" value="1"/>
</dbReference>
<dbReference type="Proteomes" id="UP000291289">
    <property type="component" value="Unassembled WGS sequence"/>
</dbReference>
<dbReference type="PRINTS" id="PR00843">
    <property type="entry name" value="GLHYDRLASE30"/>
</dbReference>
<dbReference type="InterPro" id="IPR033453">
    <property type="entry name" value="Glyco_hydro_30_TIM-barrel"/>
</dbReference>
<sequence>MVARYAASMKTTSFDTKTGQTTFSESTPTVLDESTLLKNVESNVVGIYPRYAFQTIEGFGCAMTESACYLLSRMSKETRTEALKAWFGNSAIDARFIRIPLDSCDYSLDEYQAVEDPISDPSLATFSMERNNKYIIPVVKEALEIADGKISALLSPWSPPVQWKTAPEISENDAKVYGDFGFEVPTEPSRNFGGRLKREYYKPWAQYLVTYVQAYLDAGIPVTMLSIQNEASAATMWDSCLWSGEEESTFLHDYLYPAMKEAGLLEKVGIFIWDHNKERMLEHVDEMFETDIADMISGIAYHWYSGDHFEALDLIHNAYPDKILMHSESCGLHIPGKTYAFKPVDGPEPESTVTPIEMDFADAVMYAHDMIGDINHGMQRWIDWNLCVDRTGGPRHVLGGFAAPIVAEDNGTFEKTISYHYIAQIAHVVQPGSIRIGSSTWSDTVEVAAVKRPDDSIGIILLNKHDNDQEVNIRVSGQLSTVNLPAHTLSSVILNEQ</sequence>
<evidence type="ECO:0000313" key="7">
    <source>
        <dbReference type="EMBL" id="TCD55040.1"/>
    </source>
</evidence>
<name>A0A4R0QYW0_9BIFI</name>
<dbReference type="InterPro" id="IPR033452">
    <property type="entry name" value="GH30_C"/>
</dbReference>
<dbReference type="Gene3D" id="2.60.40.1180">
    <property type="entry name" value="Golgi alpha-mannosidase II"/>
    <property type="match status" value="1"/>
</dbReference>
<dbReference type="EMBL" id="RXLP01000001">
    <property type="protein sequence ID" value="TCD55040.1"/>
    <property type="molecule type" value="Genomic_DNA"/>
</dbReference>
<accession>A0A4R0QYW0</accession>
<dbReference type="GO" id="GO:0004348">
    <property type="term" value="F:glucosylceramidase activity"/>
    <property type="evidence" value="ECO:0007669"/>
    <property type="project" value="InterPro"/>
</dbReference>
<dbReference type="Pfam" id="PF17189">
    <property type="entry name" value="Glyco_hydro_30C"/>
    <property type="match status" value="1"/>
</dbReference>
<keyword evidence="3 4" id="KW-0378">Hydrolase</keyword>
<dbReference type="Gene3D" id="3.20.20.80">
    <property type="entry name" value="Glycosidases"/>
    <property type="match status" value="1"/>
</dbReference>
<dbReference type="Pfam" id="PF02055">
    <property type="entry name" value="Glyco_hydro_30"/>
    <property type="match status" value="1"/>
</dbReference>
<evidence type="ECO:0000256" key="4">
    <source>
        <dbReference type="RuleBase" id="RU361188"/>
    </source>
</evidence>
<dbReference type="AlphaFoldDB" id="A0A4R0QYW0"/>
<keyword evidence="8" id="KW-1185">Reference proteome</keyword>
<protein>
    <submittedName>
        <fullName evidence="7">Glycoside hydrolase</fullName>
    </submittedName>
</protein>
<dbReference type="PANTHER" id="PTHR11069:SF23">
    <property type="entry name" value="LYSOSOMAL ACID GLUCOSYLCERAMIDASE"/>
    <property type="match status" value="1"/>
</dbReference>
<dbReference type="PANTHER" id="PTHR11069">
    <property type="entry name" value="GLUCOSYLCERAMIDASE"/>
    <property type="match status" value="1"/>
</dbReference>
<comment type="similarity">
    <text evidence="1 4">Belongs to the glycosyl hydrolase 30 family.</text>
</comment>
<keyword evidence="2" id="KW-0732">Signal</keyword>
<comment type="caution">
    <text evidence="7">The sequence shown here is derived from an EMBL/GenBank/DDBJ whole genome shotgun (WGS) entry which is preliminary data.</text>
</comment>
<dbReference type="RefSeq" id="WP_131282890.1">
    <property type="nucleotide sequence ID" value="NZ_RXLP01000001.1"/>
</dbReference>
<feature type="domain" description="Glycosyl hydrolase family 30 beta sandwich" evidence="6">
    <location>
        <begin position="432"/>
        <end position="490"/>
    </location>
</feature>
<gene>
    <name evidence="7" type="ORF">EJ419_00085</name>
</gene>